<dbReference type="EMBL" id="CP014035">
    <property type="protein sequence ID" value="AMF93956.1"/>
    <property type="molecule type" value="Genomic_DNA"/>
</dbReference>
<dbReference type="KEGG" id="vfl:AL536_10665"/>
<evidence type="ECO:0000256" key="3">
    <source>
        <dbReference type="HAMAP-Rule" id="MF_01660"/>
    </source>
</evidence>
<dbReference type="InterPro" id="IPR000073">
    <property type="entry name" value="AB_hydrolase_1"/>
</dbReference>
<comment type="catalytic activity">
    <reaction evidence="3">
        <text>5-enolpyruvoyl-6-hydroxy-2-succinyl-cyclohex-3-ene-1-carboxylate = (1R,6R)-6-hydroxy-2-succinyl-cyclohexa-2,4-diene-1-carboxylate + pyruvate</text>
        <dbReference type="Rhea" id="RHEA:25597"/>
        <dbReference type="ChEBI" id="CHEBI:15361"/>
        <dbReference type="ChEBI" id="CHEBI:58689"/>
        <dbReference type="ChEBI" id="CHEBI:58818"/>
        <dbReference type="EC" id="4.2.99.20"/>
    </reaction>
</comment>
<dbReference type="Pfam" id="PF00561">
    <property type="entry name" value="Abhydrolase_1"/>
    <property type="match status" value="1"/>
</dbReference>
<evidence type="ECO:0000256" key="1">
    <source>
        <dbReference type="ARBA" id="ARBA00022428"/>
    </source>
</evidence>
<dbReference type="GeneID" id="29387413"/>
<reference evidence="6 8" key="3">
    <citation type="submission" date="2018-06" db="EMBL/GenBank/DDBJ databases">
        <authorList>
            <consortium name="Pathogen Informatics"/>
            <person name="Doyle S."/>
        </authorList>
    </citation>
    <scope>NUCLEOTIDE SEQUENCE [LARGE SCALE GENOMIC DNA]</scope>
    <source>
        <strain evidence="6 8">NCTC11327</strain>
    </source>
</reference>
<dbReference type="SUPFAM" id="SSF53474">
    <property type="entry name" value="alpha/beta-Hydrolases"/>
    <property type="match status" value="1"/>
</dbReference>
<comment type="subunit">
    <text evidence="3">Monomer.</text>
</comment>
<dbReference type="EMBL" id="UHIP01000001">
    <property type="protein sequence ID" value="SUP21961.1"/>
    <property type="molecule type" value="Genomic_DNA"/>
</dbReference>
<dbReference type="GO" id="GO:0070205">
    <property type="term" value="F:2-succinyl-6-hydroxy-2,4-cyclohexadiene-1-carboxylate synthase activity"/>
    <property type="evidence" value="ECO:0007669"/>
    <property type="project" value="UniProtKB-UniRule"/>
</dbReference>
<dbReference type="NCBIfam" id="TIGR03695">
    <property type="entry name" value="menH_SHCHC"/>
    <property type="match status" value="1"/>
</dbReference>
<dbReference type="Proteomes" id="UP000057088">
    <property type="component" value="Chromosome 2"/>
</dbReference>
<dbReference type="PANTHER" id="PTHR42916">
    <property type="entry name" value="2-SUCCINYL-5-ENOLPYRUVYL-6-HYDROXY-3-CYCLOHEXENE-1-CARBOXYLATE SYNTHASE"/>
    <property type="match status" value="1"/>
</dbReference>
<dbReference type="RefSeq" id="WP_061056285.1">
    <property type="nucleotide sequence ID" value="NZ_CABLBX010000006.1"/>
</dbReference>
<keyword evidence="2 3" id="KW-0456">Lyase</keyword>
<reference evidence="7" key="1">
    <citation type="submission" date="2015-12" db="EMBL/GenBank/DDBJ databases">
        <title>FDA dAtabase for Regulatory Grade micrObial Sequences (FDA-ARGOS): Supporting development and validation of Infectious Disease Dx tests.</title>
        <authorList>
            <person name="Hoffmann M."/>
            <person name="Allard M."/>
            <person name="Evans P."/>
            <person name="Brown E."/>
            <person name="Tallon L.J."/>
            <person name="Sadzewicz L."/>
            <person name="Sengamalay N."/>
            <person name="Ott S."/>
            <person name="Godinez A."/>
            <person name="Nagaraj S."/>
            <person name="Vyas G."/>
            <person name="Aluvathingal J."/>
            <person name="Nadendla S."/>
            <person name="Geyer C."/>
            <person name="Sichtig H."/>
        </authorList>
    </citation>
    <scope>NUCLEOTIDE SEQUENCE [LARGE SCALE GENOMIC DNA]</scope>
    <source>
        <strain evidence="7">ATCC 33809</strain>
    </source>
</reference>
<dbReference type="InterPro" id="IPR029058">
    <property type="entry name" value="AB_hydrolase_fold"/>
</dbReference>
<accession>A0AAX2LPJ6</accession>
<name>A0AAX2LPJ6_VIBFL</name>
<keyword evidence="7" id="KW-1185">Reference proteome</keyword>
<dbReference type="PANTHER" id="PTHR42916:SF1">
    <property type="entry name" value="PROTEIN PHYLLO, CHLOROPLASTIC"/>
    <property type="match status" value="1"/>
</dbReference>
<evidence type="ECO:0000313" key="5">
    <source>
        <dbReference type="EMBL" id="AMF93956.1"/>
    </source>
</evidence>
<evidence type="ECO:0000256" key="2">
    <source>
        <dbReference type="ARBA" id="ARBA00023239"/>
    </source>
</evidence>
<keyword evidence="1 3" id="KW-0474">Menaquinone biosynthesis</keyword>
<evidence type="ECO:0000313" key="7">
    <source>
        <dbReference type="Proteomes" id="UP000057088"/>
    </source>
</evidence>
<dbReference type="GO" id="GO:0016787">
    <property type="term" value="F:hydrolase activity"/>
    <property type="evidence" value="ECO:0007669"/>
    <property type="project" value="UniProtKB-KW"/>
</dbReference>
<proteinExistence type="inferred from homology"/>
<dbReference type="NCBIfam" id="NF008340">
    <property type="entry name" value="PRK11126.1"/>
    <property type="match status" value="1"/>
</dbReference>
<comment type="similarity">
    <text evidence="3">Belongs to the AB hydrolase superfamily. MenH family.</text>
</comment>
<dbReference type="GO" id="GO:0009234">
    <property type="term" value="P:menaquinone biosynthetic process"/>
    <property type="evidence" value="ECO:0007669"/>
    <property type="project" value="UniProtKB-UniRule"/>
</dbReference>
<comment type="function">
    <text evidence="3">Catalyzes a proton abstraction reaction that results in 2,5-elimination of pyruvate from 2-succinyl-5-enolpyruvyl-6-hydroxy-3-cyclohexene-1-carboxylate (SEPHCHC) and the formation of 2-succinyl-6-hydroxy-2,4-cyclohexadiene-1-carboxylate (SHCHC).</text>
</comment>
<dbReference type="EC" id="4.2.99.20" evidence="3"/>
<gene>
    <name evidence="3 6" type="primary">menH</name>
    <name evidence="5" type="ORF">AL536_10665</name>
    <name evidence="6" type="ORF">NCTC11327_00865</name>
</gene>
<comment type="pathway">
    <text evidence="3">Quinol/quinone metabolism; menaquinone biosynthesis.</text>
</comment>
<evidence type="ECO:0000313" key="8">
    <source>
        <dbReference type="Proteomes" id="UP000254626"/>
    </source>
</evidence>
<evidence type="ECO:0000313" key="6">
    <source>
        <dbReference type="EMBL" id="SUP21961.1"/>
    </source>
</evidence>
<feature type="domain" description="AB hydrolase-1" evidence="4">
    <location>
        <begin position="21"/>
        <end position="249"/>
    </location>
</feature>
<dbReference type="Gene3D" id="3.40.50.1820">
    <property type="entry name" value="alpha/beta hydrolase"/>
    <property type="match status" value="1"/>
</dbReference>
<dbReference type="InterPro" id="IPR022485">
    <property type="entry name" value="SHCHC_synthase_MenH"/>
</dbReference>
<comment type="pathway">
    <text evidence="3">Quinol/quinone metabolism; 1,4-dihydroxy-2-naphthoate biosynthesis; 1,4-dihydroxy-2-naphthoate from chorismate: step 3/7.</text>
</comment>
<keyword evidence="6" id="KW-0378">Hydrolase</keyword>
<protein>
    <recommendedName>
        <fullName evidence="3">Putative 2-succinyl-6-hydroxy-2,4-cyclohexadiene-1-carboxylate synthase</fullName>
        <shortName evidence="3">SHCHC synthase</shortName>
        <ecNumber evidence="3">4.2.99.20</ecNumber>
    </recommendedName>
</protein>
<evidence type="ECO:0000259" key="4">
    <source>
        <dbReference type="Pfam" id="PF00561"/>
    </source>
</evidence>
<organism evidence="6 8">
    <name type="scientific">Vibrio fluvialis</name>
    <dbReference type="NCBI Taxonomy" id="676"/>
    <lineage>
        <taxon>Bacteria</taxon>
        <taxon>Pseudomonadati</taxon>
        <taxon>Pseudomonadota</taxon>
        <taxon>Gammaproteobacteria</taxon>
        <taxon>Vibrionales</taxon>
        <taxon>Vibrionaceae</taxon>
        <taxon>Vibrio</taxon>
    </lineage>
</organism>
<reference evidence="5" key="2">
    <citation type="submission" date="2018-01" db="EMBL/GenBank/DDBJ databases">
        <title>FDA dAtabase for Regulatory Grade micrObial Sequences (FDA-ARGOS): Supporting development and validation of Infectious Disease Dx tests.</title>
        <authorList>
            <person name="Hoffmann M."/>
            <person name="Allard M."/>
            <person name="Evans P."/>
            <person name="Brown E."/>
            <person name="Tallon L."/>
            <person name="Sadzewicz L."/>
            <person name="Sengamalay N."/>
            <person name="Ott S."/>
            <person name="Godinez A."/>
            <person name="Nagaraj S."/>
            <person name="Vyas G."/>
            <person name="Aluvathingal J."/>
            <person name="Nadendla S."/>
            <person name="Geyer C."/>
            <person name="Sichtig H."/>
        </authorList>
    </citation>
    <scope>NUCLEOTIDE SEQUENCE</scope>
    <source>
        <strain evidence="5">ATCC 33809</strain>
    </source>
</reference>
<dbReference type="Proteomes" id="UP000254626">
    <property type="component" value="Unassembled WGS sequence"/>
</dbReference>
<dbReference type="HAMAP" id="MF_01660">
    <property type="entry name" value="MenH"/>
    <property type="match status" value="1"/>
</dbReference>
<dbReference type="AlphaFoldDB" id="A0AAX2LPJ6"/>
<sequence>MICSRASFSHFSLRKQRADVPVLVFLHGLLGNGDDWQSVLNALPDWDWITLDLPGHGDSQEQTCHDFADCCQQITAAVLSHVPPQTPVWLVGYSLGGRLAMTGAASGAFAALNVQGFIIEGGNFGLQSTVEREARWHNDSHWAARFRSEPIEQVLSDWYQQAVFSSLNHEQRQTLITKRSANLGHAVANMLLSTSLATQPYLLPTLKQLQTPVWYVCGAKDEKFRQLAEHSGLNYRQVEDAGHNVHHEQPAAFARIIQDLIHTLSLGAGDNNNGNHHG</sequence>